<keyword evidence="3" id="KW-0732">Signal</keyword>
<reference evidence="5 6" key="1">
    <citation type="journal article" date="2020" name="Microorganisms">
        <title>Osmotic Adaptation and Compatible Solute Biosynthesis of Phototrophic Bacteria as Revealed from Genome Analyses.</title>
        <authorList>
            <person name="Imhoff J.F."/>
            <person name="Rahn T."/>
            <person name="Kunzel S."/>
            <person name="Keller A."/>
            <person name="Neulinger S.C."/>
        </authorList>
    </citation>
    <scope>NUCLEOTIDE SEQUENCE [LARGE SCALE GENOMIC DNA]</scope>
    <source>
        <strain evidence="5 6">DSM 6210</strain>
    </source>
</reference>
<dbReference type="CDD" id="cd00118">
    <property type="entry name" value="LysM"/>
    <property type="match status" value="1"/>
</dbReference>
<proteinExistence type="predicted"/>
<name>A0ABS1CG85_9GAMM</name>
<feature type="region of interest" description="Disordered" evidence="2">
    <location>
        <begin position="32"/>
        <end position="56"/>
    </location>
</feature>
<dbReference type="SUPFAM" id="SSF54106">
    <property type="entry name" value="LysM domain"/>
    <property type="match status" value="1"/>
</dbReference>
<dbReference type="SMART" id="SM00257">
    <property type="entry name" value="LysM"/>
    <property type="match status" value="1"/>
</dbReference>
<protein>
    <recommendedName>
        <fullName evidence="4">LysM domain-containing protein</fullName>
    </recommendedName>
</protein>
<dbReference type="Gene3D" id="3.10.350.10">
    <property type="entry name" value="LysM domain"/>
    <property type="match status" value="1"/>
</dbReference>
<feature type="coiled-coil region" evidence="1">
    <location>
        <begin position="63"/>
        <end position="174"/>
    </location>
</feature>
<dbReference type="Proteomes" id="UP000748752">
    <property type="component" value="Unassembled WGS sequence"/>
</dbReference>
<dbReference type="EMBL" id="NRRV01000017">
    <property type="protein sequence ID" value="MBK1630852.1"/>
    <property type="molecule type" value="Genomic_DNA"/>
</dbReference>
<organism evidence="5 6">
    <name type="scientific">Thiohalocapsa halophila</name>
    <dbReference type="NCBI Taxonomy" id="69359"/>
    <lineage>
        <taxon>Bacteria</taxon>
        <taxon>Pseudomonadati</taxon>
        <taxon>Pseudomonadota</taxon>
        <taxon>Gammaproteobacteria</taxon>
        <taxon>Chromatiales</taxon>
        <taxon>Chromatiaceae</taxon>
        <taxon>Thiohalocapsa</taxon>
    </lineage>
</organism>
<evidence type="ECO:0000256" key="2">
    <source>
        <dbReference type="SAM" id="MobiDB-lite"/>
    </source>
</evidence>
<sequence>MRTTAAASPASIPANLAAACGLAVVLATADPAAAEADVGSEPTAAPAPAQAAPAADTASAADAAALSERIAALESALKQARQAQAEAEARVAELESTLAQKDERRQSTAMEHTAQLSAAELRAREHKQRLMEAEARIRELEDRLAERDTRVAALEQAAAARETLSQRLETLRARLPAPEGGSLTADEAKQRAEADARHLTDLVTDARGIDNPRLWGEVRSAENALHHSQFLLARADNARTVYRVRPGDSLRQVSRLFYGTGERWTELFEANRHVLQEPDQLLPGLTLVVP</sequence>
<dbReference type="SUPFAM" id="SSF57997">
    <property type="entry name" value="Tropomyosin"/>
    <property type="match status" value="1"/>
</dbReference>
<dbReference type="InterPro" id="IPR052196">
    <property type="entry name" value="Bact_Kbp"/>
</dbReference>
<dbReference type="PANTHER" id="PTHR34700">
    <property type="entry name" value="POTASSIUM BINDING PROTEIN KBP"/>
    <property type="match status" value="1"/>
</dbReference>
<feature type="domain" description="LysM" evidence="4">
    <location>
        <begin position="240"/>
        <end position="289"/>
    </location>
</feature>
<feature type="signal peptide" evidence="3">
    <location>
        <begin position="1"/>
        <end position="29"/>
    </location>
</feature>
<feature type="chain" id="PRO_5047446706" description="LysM domain-containing protein" evidence="3">
    <location>
        <begin position="30"/>
        <end position="290"/>
    </location>
</feature>
<evidence type="ECO:0000256" key="1">
    <source>
        <dbReference type="SAM" id="Coils"/>
    </source>
</evidence>
<comment type="caution">
    <text evidence="5">The sequence shown here is derived from an EMBL/GenBank/DDBJ whole genome shotgun (WGS) entry which is preliminary data.</text>
</comment>
<dbReference type="PROSITE" id="PS51257">
    <property type="entry name" value="PROKAR_LIPOPROTEIN"/>
    <property type="match status" value="1"/>
</dbReference>
<evidence type="ECO:0000256" key="3">
    <source>
        <dbReference type="SAM" id="SignalP"/>
    </source>
</evidence>
<dbReference type="Pfam" id="PF01476">
    <property type="entry name" value="LysM"/>
    <property type="match status" value="1"/>
</dbReference>
<dbReference type="Gene3D" id="1.20.5.50">
    <property type="match status" value="1"/>
</dbReference>
<dbReference type="InterPro" id="IPR036779">
    <property type="entry name" value="LysM_dom_sf"/>
</dbReference>
<evidence type="ECO:0000259" key="4">
    <source>
        <dbReference type="PROSITE" id="PS51782"/>
    </source>
</evidence>
<evidence type="ECO:0000313" key="5">
    <source>
        <dbReference type="EMBL" id="MBK1630852.1"/>
    </source>
</evidence>
<gene>
    <name evidence="5" type="ORF">CKO31_08870</name>
</gene>
<evidence type="ECO:0000313" key="6">
    <source>
        <dbReference type="Proteomes" id="UP000748752"/>
    </source>
</evidence>
<keyword evidence="1" id="KW-0175">Coiled coil</keyword>
<keyword evidence="6" id="KW-1185">Reference proteome</keyword>
<dbReference type="PROSITE" id="PS51782">
    <property type="entry name" value="LYSM"/>
    <property type="match status" value="1"/>
</dbReference>
<dbReference type="InterPro" id="IPR018392">
    <property type="entry name" value="LysM"/>
</dbReference>
<accession>A0ABS1CG85</accession>
<dbReference type="PANTHER" id="PTHR34700:SF4">
    <property type="entry name" value="PHAGE-LIKE ELEMENT PBSX PROTEIN XKDP"/>
    <property type="match status" value="1"/>
</dbReference>